<reference evidence="1 2" key="1">
    <citation type="journal article" date="2010" name="Stand. Genomic Sci.">
        <title>Complete genome sequence of Methanothermus fervidus type strain (V24S).</title>
        <authorList>
            <person name="Anderson I."/>
            <person name="Djao O.D."/>
            <person name="Misra M."/>
            <person name="Chertkov O."/>
            <person name="Nolan M."/>
            <person name="Lucas S."/>
            <person name="Lapidus A."/>
            <person name="Del Rio T.G."/>
            <person name="Tice H."/>
            <person name="Cheng J.F."/>
            <person name="Tapia R."/>
            <person name="Han C."/>
            <person name="Goodwin L."/>
            <person name="Pitluck S."/>
            <person name="Liolios K."/>
            <person name="Ivanova N."/>
            <person name="Mavromatis K."/>
            <person name="Mikhailova N."/>
            <person name="Pati A."/>
            <person name="Brambilla E."/>
            <person name="Chen A."/>
            <person name="Palaniappan K."/>
            <person name="Land M."/>
            <person name="Hauser L."/>
            <person name="Chang Y.J."/>
            <person name="Jeffries C.D."/>
            <person name="Sikorski J."/>
            <person name="Spring S."/>
            <person name="Rohde M."/>
            <person name="Eichinger K."/>
            <person name="Huber H."/>
            <person name="Wirth R."/>
            <person name="Goker M."/>
            <person name="Detter J.C."/>
            <person name="Woyke T."/>
            <person name="Bristow J."/>
            <person name="Eisen J.A."/>
            <person name="Markowitz V."/>
            <person name="Hugenholtz P."/>
            <person name="Klenk H.P."/>
            <person name="Kyrpides N.C."/>
        </authorList>
    </citation>
    <scope>NUCLEOTIDE SEQUENCE [LARGE SCALE GENOMIC DNA]</scope>
    <source>
        <strain evidence="2">ATCC 43054 / DSM 2088 / JCM 10308 / V24 S</strain>
    </source>
</reference>
<accession>E3GYE7</accession>
<protein>
    <submittedName>
        <fullName evidence="1">Uncharacterized protein</fullName>
    </submittedName>
</protein>
<evidence type="ECO:0000313" key="1">
    <source>
        <dbReference type="EMBL" id="ADP77329.1"/>
    </source>
</evidence>
<dbReference type="STRING" id="523846.Mfer_0529"/>
<gene>
    <name evidence="1" type="ordered locus">Mfer_0529</name>
</gene>
<sequence>MKEEILVFHYADRAKAFLLELFRIFDVYINLNKSKDLERLMLEIIKGCEKEIKLGMNICSGIPWAEKYFEESSEKIESCLENFNSKNYDMVKENIRDVLNRMTTCAAKAEEKLK</sequence>
<dbReference type="HOGENOM" id="CLU_2115478_0_0_2"/>
<dbReference type="OrthoDB" id="380751at2157"/>
<keyword evidence="2" id="KW-1185">Reference proteome</keyword>
<name>E3GYE7_METFV</name>
<dbReference type="KEGG" id="mfv:Mfer_0529"/>
<evidence type="ECO:0000313" key="2">
    <source>
        <dbReference type="Proteomes" id="UP000002315"/>
    </source>
</evidence>
<dbReference type="Proteomes" id="UP000002315">
    <property type="component" value="Chromosome"/>
</dbReference>
<proteinExistence type="predicted"/>
<dbReference type="AlphaFoldDB" id="E3GYE7"/>
<dbReference type="EMBL" id="CP002278">
    <property type="protein sequence ID" value="ADP77329.1"/>
    <property type="molecule type" value="Genomic_DNA"/>
</dbReference>
<organism evidence="1 2">
    <name type="scientific">Methanothermus fervidus (strain ATCC 43054 / DSM 2088 / JCM 10308 / V24 S)</name>
    <dbReference type="NCBI Taxonomy" id="523846"/>
    <lineage>
        <taxon>Archaea</taxon>
        <taxon>Methanobacteriati</taxon>
        <taxon>Methanobacteriota</taxon>
        <taxon>Methanomada group</taxon>
        <taxon>Methanobacteria</taxon>
        <taxon>Methanobacteriales</taxon>
        <taxon>Methanothermaceae</taxon>
        <taxon>Methanothermus</taxon>
    </lineage>
</organism>